<protein>
    <recommendedName>
        <fullName evidence="2">Fatty acid desaturase domain-containing protein</fullName>
    </recommendedName>
</protein>
<evidence type="ECO:0000256" key="1">
    <source>
        <dbReference type="SAM" id="Phobius"/>
    </source>
</evidence>
<dbReference type="Pfam" id="PF00487">
    <property type="entry name" value="FA_desaturase"/>
    <property type="match status" value="1"/>
</dbReference>
<feature type="domain" description="Fatty acid desaturase" evidence="2">
    <location>
        <begin position="90"/>
        <end position="381"/>
    </location>
</feature>
<dbReference type="GO" id="GO:0016491">
    <property type="term" value="F:oxidoreductase activity"/>
    <property type="evidence" value="ECO:0007669"/>
    <property type="project" value="InterPro"/>
</dbReference>
<comment type="caution">
    <text evidence="3">The sequence shown here is derived from an EMBL/GenBank/DDBJ whole genome shotgun (WGS) entry which is preliminary data.</text>
</comment>
<proteinExistence type="predicted"/>
<keyword evidence="1" id="KW-1133">Transmembrane helix</keyword>
<keyword evidence="4" id="KW-1185">Reference proteome</keyword>
<dbReference type="CDD" id="cd03507">
    <property type="entry name" value="Delta12-FADS-like"/>
    <property type="match status" value="1"/>
</dbReference>
<accession>A0AAD5VIX4</accession>
<dbReference type="Proteomes" id="UP001213000">
    <property type="component" value="Unassembled WGS sequence"/>
</dbReference>
<feature type="transmembrane region" description="Helical" evidence="1">
    <location>
        <begin position="42"/>
        <end position="67"/>
    </location>
</feature>
<organism evidence="3 4">
    <name type="scientific">Leucocoprinus birnbaumii</name>
    <dbReference type="NCBI Taxonomy" id="56174"/>
    <lineage>
        <taxon>Eukaryota</taxon>
        <taxon>Fungi</taxon>
        <taxon>Dikarya</taxon>
        <taxon>Basidiomycota</taxon>
        <taxon>Agaricomycotina</taxon>
        <taxon>Agaricomycetes</taxon>
        <taxon>Agaricomycetidae</taxon>
        <taxon>Agaricales</taxon>
        <taxon>Agaricineae</taxon>
        <taxon>Agaricaceae</taxon>
        <taxon>Leucocoprinus</taxon>
    </lineage>
</organism>
<gene>
    <name evidence="3" type="ORF">NP233_g10123</name>
</gene>
<keyword evidence="1" id="KW-0812">Transmembrane</keyword>
<evidence type="ECO:0000313" key="3">
    <source>
        <dbReference type="EMBL" id="KAJ3561548.1"/>
    </source>
</evidence>
<feature type="transmembrane region" description="Helical" evidence="1">
    <location>
        <begin position="87"/>
        <end position="109"/>
    </location>
</feature>
<sequence length="433" mass="48436">MKKQTDLKSALGTFAAPDVTMKELLDVIPPHCFQRSALRSSVYVLVDVLGIISIYRITTFLDAFLGASLSVNLVSGPQFYVFRLTRFALWSLYGVSVSLFGSALWVIGHECGHRAFSDSKFICDTVGLLIHTTLGVPYFSWRISHSLHHAFAGHMTKDQPHLPFTRSAFNLPPADPTNENTLDSGISEEASEALWEALGESPIATALRSMAYLLFGWPLYLLTNFHGPADYPKDTNHFNPDAIIFKSHQYWQVMCSNVAVVLWATGLTVWAAKSGVWEVLTVYGVPYLWINHSLVLATHLHHTDPLLPHYRDPEFTFVRGALATFDRTVLGKKGTVTAWIFGHLFHGICDNHVVHHICSKIPHYHAWEATVAVKRLLKSRGIVSDGAPVSWAEAYRVWRECRFVEDEGGIVFYKNARGIAKMRPVEVESASGK</sequence>
<dbReference type="GO" id="GO:0006629">
    <property type="term" value="P:lipid metabolic process"/>
    <property type="evidence" value="ECO:0007669"/>
    <property type="project" value="InterPro"/>
</dbReference>
<dbReference type="PANTHER" id="PTHR32100">
    <property type="entry name" value="OMEGA-6 FATTY ACID DESATURASE, CHLOROPLASTIC"/>
    <property type="match status" value="1"/>
</dbReference>
<name>A0AAD5VIX4_9AGAR</name>
<dbReference type="AlphaFoldDB" id="A0AAD5VIX4"/>
<reference evidence="3" key="1">
    <citation type="submission" date="2022-07" db="EMBL/GenBank/DDBJ databases">
        <title>Genome Sequence of Leucocoprinus birnbaumii.</title>
        <authorList>
            <person name="Buettner E."/>
        </authorList>
    </citation>
    <scope>NUCLEOTIDE SEQUENCE</scope>
    <source>
        <strain evidence="3">VT141</strain>
    </source>
</reference>
<dbReference type="InterPro" id="IPR012171">
    <property type="entry name" value="Fatty_acid_desaturase"/>
</dbReference>
<keyword evidence="1" id="KW-0472">Membrane</keyword>
<dbReference type="EMBL" id="JANIEX010000988">
    <property type="protein sequence ID" value="KAJ3561548.1"/>
    <property type="molecule type" value="Genomic_DNA"/>
</dbReference>
<evidence type="ECO:0000313" key="4">
    <source>
        <dbReference type="Proteomes" id="UP001213000"/>
    </source>
</evidence>
<dbReference type="InterPro" id="IPR005804">
    <property type="entry name" value="FA_desaturase_dom"/>
</dbReference>
<evidence type="ECO:0000259" key="2">
    <source>
        <dbReference type="Pfam" id="PF00487"/>
    </source>
</evidence>